<keyword evidence="2" id="KW-0472">Membrane</keyword>
<dbReference type="OrthoDB" id="10488840at2759"/>
<feature type="transmembrane region" description="Helical" evidence="2">
    <location>
        <begin position="196"/>
        <end position="219"/>
    </location>
</feature>
<accession>A0A9P6KLN8</accession>
<reference evidence="3" key="1">
    <citation type="journal article" date="2020" name="Mol. Plant Microbe Interact.">
        <title>Genome Sequence of the Biocontrol Agent Coniothyrium minitans strain Conio (IMI 134523).</title>
        <authorList>
            <person name="Patel D."/>
            <person name="Shittu T.A."/>
            <person name="Baroncelli R."/>
            <person name="Muthumeenakshi S."/>
            <person name="Osborne T.H."/>
            <person name="Janganan T.K."/>
            <person name="Sreenivasaprasad S."/>
        </authorList>
    </citation>
    <scope>NUCLEOTIDE SEQUENCE</scope>
    <source>
        <strain evidence="3">Conio</strain>
    </source>
</reference>
<feature type="compositionally biased region" description="Polar residues" evidence="1">
    <location>
        <begin position="168"/>
        <end position="180"/>
    </location>
</feature>
<sequence>MLSTDSEKYALLGIFIAVVVTVVMAATITYIARFRNRKRSSDDTPPTDVATIRKSNRSLKCAPGPDVEKSTPGISPGSISEPFNPRMLDSEEQLMVQTSDKETYAQAQRNETVIASNHRVFGVIDEIDRPTDDPEHERFHARQIPSLASSELFSSPKEDATTPELPNASVNFSAPSSEGSTPLPDIPYEYHSDGSAITLVIIVSIIGGALLLTLAGWAWRKQKDKKSFGPDRHDAELAKHKIMNAGGAPGVAGRHHSRDMGERQARPYQRSPTGPRHVMQQY</sequence>
<feature type="compositionally biased region" description="Basic and acidic residues" evidence="1">
    <location>
        <begin position="128"/>
        <end position="140"/>
    </location>
</feature>
<protein>
    <submittedName>
        <fullName evidence="3">Uncharacterized protein</fullName>
    </submittedName>
</protein>
<evidence type="ECO:0000313" key="4">
    <source>
        <dbReference type="Proteomes" id="UP000756921"/>
    </source>
</evidence>
<evidence type="ECO:0000256" key="2">
    <source>
        <dbReference type="SAM" id="Phobius"/>
    </source>
</evidence>
<feature type="region of interest" description="Disordered" evidence="1">
    <location>
        <begin position="245"/>
        <end position="282"/>
    </location>
</feature>
<feature type="region of interest" description="Disordered" evidence="1">
    <location>
        <begin position="59"/>
        <end position="84"/>
    </location>
</feature>
<dbReference type="EMBL" id="WJXW01000013">
    <property type="protein sequence ID" value="KAF9730841.1"/>
    <property type="molecule type" value="Genomic_DNA"/>
</dbReference>
<keyword evidence="4" id="KW-1185">Reference proteome</keyword>
<dbReference type="Proteomes" id="UP000756921">
    <property type="component" value="Unassembled WGS sequence"/>
</dbReference>
<dbReference type="AlphaFoldDB" id="A0A9P6KLN8"/>
<keyword evidence="2" id="KW-1133">Transmembrane helix</keyword>
<proteinExistence type="predicted"/>
<feature type="region of interest" description="Disordered" evidence="1">
    <location>
        <begin position="128"/>
        <end position="180"/>
    </location>
</feature>
<keyword evidence="2" id="KW-0812">Transmembrane</keyword>
<evidence type="ECO:0000256" key="1">
    <source>
        <dbReference type="SAM" id="MobiDB-lite"/>
    </source>
</evidence>
<feature type="transmembrane region" description="Helical" evidence="2">
    <location>
        <begin position="12"/>
        <end position="32"/>
    </location>
</feature>
<evidence type="ECO:0000313" key="3">
    <source>
        <dbReference type="EMBL" id="KAF9730841.1"/>
    </source>
</evidence>
<organism evidence="3 4">
    <name type="scientific">Paraphaeosphaeria minitans</name>
    <dbReference type="NCBI Taxonomy" id="565426"/>
    <lineage>
        <taxon>Eukaryota</taxon>
        <taxon>Fungi</taxon>
        <taxon>Dikarya</taxon>
        <taxon>Ascomycota</taxon>
        <taxon>Pezizomycotina</taxon>
        <taxon>Dothideomycetes</taxon>
        <taxon>Pleosporomycetidae</taxon>
        <taxon>Pleosporales</taxon>
        <taxon>Massarineae</taxon>
        <taxon>Didymosphaeriaceae</taxon>
        <taxon>Paraphaeosphaeria</taxon>
    </lineage>
</organism>
<name>A0A9P6KLN8_9PLEO</name>
<comment type="caution">
    <text evidence="3">The sequence shown here is derived from an EMBL/GenBank/DDBJ whole genome shotgun (WGS) entry which is preliminary data.</text>
</comment>
<gene>
    <name evidence="3" type="ORF">PMIN01_10799</name>
</gene>